<dbReference type="SUPFAM" id="SSF57667">
    <property type="entry name" value="beta-beta-alpha zinc fingers"/>
    <property type="match status" value="2"/>
</dbReference>
<dbReference type="PROSITE" id="PS00028">
    <property type="entry name" value="ZINC_FINGER_C2H2_1"/>
    <property type="match status" value="4"/>
</dbReference>
<evidence type="ECO:0000256" key="2">
    <source>
        <dbReference type="ARBA" id="ARBA00022723"/>
    </source>
</evidence>
<reference evidence="11" key="1">
    <citation type="submission" date="2022-10" db="EMBL/GenBank/DDBJ databases">
        <title>Genome assembly of Pristionchus species.</title>
        <authorList>
            <person name="Yoshida K."/>
            <person name="Sommer R.J."/>
        </authorList>
    </citation>
    <scope>NUCLEOTIDE SEQUENCE [LARGE SCALE GENOMIC DNA]</scope>
    <source>
        <strain evidence="10 11">RS5460</strain>
    </source>
</reference>
<evidence type="ECO:0000256" key="6">
    <source>
        <dbReference type="ARBA" id="ARBA00023242"/>
    </source>
</evidence>
<dbReference type="InterPro" id="IPR013087">
    <property type="entry name" value="Znf_C2H2_type"/>
</dbReference>
<evidence type="ECO:0000259" key="8">
    <source>
        <dbReference type="PROSITE" id="PS50157"/>
    </source>
</evidence>
<evidence type="ECO:0000313" key="11">
    <source>
        <dbReference type="Proteomes" id="UP001328107"/>
    </source>
</evidence>
<keyword evidence="11" id="KW-1185">Reference proteome</keyword>
<dbReference type="Proteomes" id="UP001328107">
    <property type="component" value="Unassembled WGS sequence"/>
</dbReference>
<dbReference type="GO" id="GO:0001228">
    <property type="term" value="F:DNA-binding transcription activator activity, RNA polymerase II-specific"/>
    <property type="evidence" value="ECO:0007669"/>
    <property type="project" value="TreeGrafter"/>
</dbReference>
<dbReference type="GO" id="GO:0008270">
    <property type="term" value="F:zinc ion binding"/>
    <property type="evidence" value="ECO:0007669"/>
    <property type="project" value="UniProtKB-KW"/>
</dbReference>
<dbReference type="GO" id="GO:0000978">
    <property type="term" value="F:RNA polymerase II cis-regulatory region sequence-specific DNA binding"/>
    <property type="evidence" value="ECO:0007669"/>
    <property type="project" value="TreeGrafter"/>
</dbReference>
<sequence>KSKDVGELECGICKNKFKWEMSLKMHMKSHANVIKKPFKCDECDCRYSNTDVLTIHKISHLPVGHPRRKRFECEFCGKFTKNLKRHRRTHLDANDPAKRLFKCDRCEKAYGDVRLLKEHMASTHPVEKDVSKSTDGMNENRTGNIKCDICEKTFKWKRGWYAHIKSHLGEYKIVN</sequence>
<dbReference type="PANTHER" id="PTHR24376:SF216">
    <property type="entry name" value="ZINC FINGER PROTEIN 420-LIKE"/>
    <property type="match status" value="1"/>
</dbReference>
<gene>
    <name evidence="9" type="ORF">PMAYCL1PPCAC_03180</name>
    <name evidence="10" type="ORF">PMAYCL1PPCAC_03182</name>
</gene>
<keyword evidence="5" id="KW-0862">Zinc</keyword>
<dbReference type="AlphaFoldDB" id="A0AAN4Z9L1"/>
<dbReference type="EMBL" id="BTRK01000001">
    <property type="protein sequence ID" value="GMR32985.1"/>
    <property type="molecule type" value="Genomic_DNA"/>
</dbReference>
<evidence type="ECO:0000313" key="9">
    <source>
        <dbReference type="EMBL" id="GMR32985.1"/>
    </source>
</evidence>
<dbReference type="PROSITE" id="PS50157">
    <property type="entry name" value="ZINC_FINGER_C2H2_2"/>
    <property type="match status" value="3"/>
</dbReference>
<evidence type="ECO:0000256" key="7">
    <source>
        <dbReference type="PROSITE-ProRule" id="PRU00042"/>
    </source>
</evidence>
<dbReference type="SMART" id="SM00355">
    <property type="entry name" value="ZnF_C2H2"/>
    <property type="match status" value="5"/>
</dbReference>
<dbReference type="PANTHER" id="PTHR24376">
    <property type="entry name" value="ZINC FINGER PROTEIN"/>
    <property type="match status" value="1"/>
</dbReference>
<evidence type="ECO:0000256" key="1">
    <source>
        <dbReference type="ARBA" id="ARBA00004123"/>
    </source>
</evidence>
<evidence type="ECO:0000313" key="10">
    <source>
        <dbReference type="EMBL" id="GMR32987.1"/>
    </source>
</evidence>
<dbReference type="InterPro" id="IPR036236">
    <property type="entry name" value="Znf_C2H2_sf"/>
</dbReference>
<evidence type="ECO:0000256" key="4">
    <source>
        <dbReference type="ARBA" id="ARBA00022771"/>
    </source>
</evidence>
<evidence type="ECO:0000256" key="5">
    <source>
        <dbReference type="ARBA" id="ARBA00022833"/>
    </source>
</evidence>
<keyword evidence="3" id="KW-0677">Repeat</keyword>
<keyword evidence="6" id="KW-0539">Nucleus</keyword>
<protein>
    <recommendedName>
        <fullName evidence="8">C2H2-type domain-containing protein</fullName>
    </recommendedName>
</protein>
<feature type="domain" description="C2H2-type" evidence="8">
    <location>
        <begin position="101"/>
        <end position="129"/>
    </location>
</feature>
<feature type="domain" description="C2H2-type" evidence="8">
    <location>
        <begin position="8"/>
        <end position="32"/>
    </location>
</feature>
<dbReference type="Gene3D" id="3.30.160.60">
    <property type="entry name" value="Classic Zinc Finger"/>
    <property type="match status" value="2"/>
</dbReference>
<comment type="caution">
    <text evidence="9">The sequence shown here is derived from an EMBL/GenBank/DDBJ whole genome shotgun (WGS) entry which is preliminary data.</text>
</comment>
<keyword evidence="2" id="KW-0479">Metal-binding</keyword>
<comment type="subcellular location">
    <subcellularLocation>
        <location evidence="1">Nucleus</location>
    </subcellularLocation>
</comment>
<dbReference type="EMBL" id="BTRK01000001">
    <property type="protein sequence ID" value="GMR32987.1"/>
    <property type="molecule type" value="Genomic_DNA"/>
</dbReference>
<name>A0AAN4Z9L1_9BILA</name>
<feature type="non-terminal residue" evidence="9">
    <location>
        <position position="175"/>
    </location>
</feature>
<dbReference type="GO" id="GO:0005634">
    <property type="term" value="C:nucleus"/>
    <property type="evidence" value="ECO:0007669"/>
    <property type="project" value="UniProtKB-SubCell"/>
</dbReference>
<proteinExistence type="predicted"/>
<reference evidence="9" key="2">
    <citation type="submission" date="2023-06" db="EMBL/GenBank/DDBJ databases">
        <title>Genome assembly of Pristionchus species.</title>
        <authorList>
            <person name="Yoshida K."/>
            <person name="Sommer R.J."/>
        </authorList>
    </citation>
    <scope>NUCLEOTIDE SEQUENCE</scope>
    <source>
        <strain evidence="9">RS5460</strain>
    </source>
</reference>
<feature type="domain" description="C2H2-type" evidence="8">
    <location>
        <begin position="145"/>
        <end position="172"/>
    </location>
</feature>
<dbReference type="Pfam" id="PF13912">
    <property type="entry name" value="zf-C2H2_6"/>
    <property type="match status" value="2"/>
</dbReference>
<feature type="non-terminal residue" evidence="9">
    <location>
        <position position="1"/>
    </location>
</feature>
<accession>A0AAN4Z9L1</accession>
<keyword evidence="4 7" id="KW-0863">Zinc-finger</keyword>
<evidence type="ECO:0000256" key="3">
    <source>
        <dbReference type="ARBA" id="ARBA00022737"/>
    </source>
</evidence>
<organism evidence="9 11">
    <name type="scientific">Pristionchus mayeri</name>
    <dbReference type="NCBI Taxonomy" id="1317129"/>
    <lineage>
        <taxon>Eukaryota</taxon>
        <taxon>Metazoa</taxon>
        <taxon>Ecdysozoa</taxon>
        <taxon>Nematoda</taxon>
        <taxon>Chromadorea</taxon>
        <taxon>Rhabditida</taxon>
        <taxon>Rhabditina</taxon>
        <taxon>Diplogasteromorpha</taxon>
        <taxon>Diplogasteroidea</taxon>
        <taxon>Neodiplogasteridae</taxon>
        <taxon>Pristionchus</taxon>
    </lineage>
</organism>